<sequence length="934" mass="103052">MRIFKGPLPPSVLHTAPQTGQPQERVKRKCGRPRNPIPRHKRDSHILAEHRRRGKIQDCFQTLKTIVPRYTVESGRNSKSNVLVNAVDHCKFLQREMGSLDSTLEEVRAELASLKHDIQEYSAKDLNESSLDTTHTSGLDRRFRSFVTAQAEKQEGWAANSIFLNIAERLFESYKRSVSGQSAAGEFAVSVARWAIRTFSVTNLQSVCSGAAESDVDCRPTIRARPHLQANTSYNGGQGFDPSLSTDSFSDSSHPPTLNLKPPPGNSVTVCPGPTTCPSDYTSMPQCVEDEAPSGTSNSKECSLPTGDDHTYRLPHCCALGQCSLKEMTGREFSSFTRRGDAQNLSSGDVDLCRGKRFSASPLQSTCVDREKHKDGTNKAFLFHSSEKAEDKVCNMYYGVQLDGKCGYSEFHEMRDQQLKDHSTSYHPNNKISFLCSHLTVDNSVAGKPSNQSAAEARAFSGTHSPSGRLVCASRDVAMDRNLDYRPRPWVSNTLLASPTHPKISQEEQKLYEVQDECSDNGGSTYGANCAPLFPHVDRPYCHTPCLKPTFSVEKSSSSSVDKVLTDVGSPSSFTNAEVSKAYELSRSYQDPMSSRSYLAQLLQAPLPTLGKRSLENPAQFLTSPTNSETSSHSAGFPESSQTYSHRMIQDQLPHRAHICDTPEGLKRSSSTSCCKAELEQPQSPESVSSFKSGVTDDQVIPTEKRIKTGQRTEQYHSDADGLSTFCDLYRDAQGAVDMTFESLTLASSGRRENLFHDCPSYSQCKMRYPSAEESSVSSVTNTFSCISPALDSLATPDTRLSMAGPITRPETPVDLLLQCMSTNNQHSSGRQLTTENPCSFQWDNATQTMTPSDSQNVCNQTKSVLAPVLKQRYLPQSVAPAAHSTARTTAGSHPVICNDKHHFQPRSSNSKRPFCQHNSTHKWKMRRLVLSGH</sequence>
<evidence type="ECO:0000256" key="7">
    <source>
        <dbReference type="SAM" id="MobiDB-lite"/>
    </source>
</evidence>
<dbReference type="Pfam" id="PF00010">
    <property type="entry name" value="HLH"/>
    <property type="match status" value="1"/>
</dbReference>
<dbReference type="InterPro" id="IPR052207">
    <property type="entry name" value="Max-like/E-box_TFs"/>
</dbReference>
<feature type="compositionally biased region" description="Basic residues" evidence="7">
    <location>
        <begin position="26"/>
        <end position="43"/>
    </location>
</feature>
<accession>A0AAE0YJ61</accession>
<dbReference type="Proteomes" id="UP001283361">
    <property type="component" value="Unassembled WGS sequence"/>
</dbReference>
<feature type="compositionally biased region" description="Low complexity" evidence="7">
    <location>
        <begin position="241"/>
        <end position="256"/>
    </location>
</feature>
<keyword evidence="10" id="KW-1185">Reference proteome</keyword>
<reference evidence="9" key="1">
    <citation type="journal article" date="2023" name="G3 (Bethesda)">
        <title>A reference genome for the long-term kleptoplast-retaining sea slug Elysia crispata morphotype clarki.</title>
        <authorList>
            <person name="Eastman K.E."/>
            <person name="Pendleton A.L."/>
            <person name="Shaikh M.A."/>
            <person name="Suttiyut T."/>
            <person name="Ogas R."/>
            <person name="Tomko P."/>
            <person name="Gavelis G."/>
            <person name="Widhalm J.R."/>
            <person name="Wisecaver J.H."/>
        </authorList>
    </citation>
    <scope>NUCLEOTIDE SEQUENCE</scope>
    <source>
        <strain evidence="9">ECLA1</strain>
    </source>
</reference>
<dbReference type="AlphaFoldDB" id="A0AAE0YJ61"/>
<dbReference type="GO" id="GO:0000981">
    <property type="term" value="F:DNA-binding transcription factor activity, RNA polymerase II-specific"/>
    <property type="evidence" value="ECO:0007669"/>
    <property type="project" value="TreeGrafter"/>
</dbReference>
<dbReference type="SUPFAM" id="SSF47459">
    <property type="entry name" value="HLH, helix-loop-helix DNA-binding domain"/>
    <property type="match status" value="1"/>
</dbReference>
<gene>
    <name evidence="9" type="ORF">RRG08_039078</name>
</gene>
<dbReference type="GO" id="GO:0005634">
    <property type="term" value="C:nucleus"/>
    <property type="evidence" value="ECO:0007669"/>
    <property type="project" value="UniProtKB-SubCell"/>
</dbReference>
<feature type="domain" description="BHLH" evidence="8">
    <location>
        <begin position="40"/>
        <end position="93"/>
    </location>
</feature>
<dbReference type="PANTHER" id="PTHR15741:SF27">
    <property type="entry name" value="TRANSCRIPTION FACTOR AP-4"/>
    <property type="match status" value="1"/>
</dbReference>
<feature type="region of interest" description="Disordered" evidence="7">
    <location>
        <begin position="229"/>
        <end position="266"/>
    </location>
</feature>
<evidence type="ECO:0000256" key="1">
    <source>
        <dbReference type="ARBA" id="ARBA00004123"/>
    </source>
</evidence>
<feature type="region of interest" description="Disordered" evidence="7">
    <location>
        <begin position="619"/>
        <end position="644"/>
    </location>
</feature>
<dbReference type="PANTHER" id="PTHR15741">
    <property type="entry name" value="BASIC HELIX-LOOP-HELIX ZIP TRANSCRIPTION FACTOR"/>
    <property type="match status" value="1"/>
</dbReference>
<keyword evidence="4" id="KW-0804">Transcription</keyword>
<name>A0AAE0YJ61_9GAST</name>
<evidence type="ECO:0000313" key="10">
    <source>
        <dbReference type="Proteomes" id="UP001283361"/>
    </source>
</evidence>
<dbReference type="SMART" id="SM00353">
    <property type="entry name" value="HLH"/>
    <property type="match status" value="1"/>
</dbReference>
<feature type="region of interest" description="Disordered" evidence="7">
    <location>
        <begin position="1"/>
        <end position="43"/>
    </location>
</feature>
<evidence type="ECO:0000256" key="2">
    <source>
        <dbReference type="ARBA" id="ARBA00023015"/>
    </source>
</evidence>
<evidence type="ECO:0000256" key="3">
    <source>
        <dbReference type="ARBA" id="ARBA00023125"/>
    </source>
</evidence>
<comment type="caution">
    <text evidence="9">The sequence shown here is derived from an EMBL/GenBank/DDBJ whole genome shotgun (WGS) entry which is preliminary data.</text>
</comment>
<dbReference type="GO" id="GO:0046983">
    <property type="term" value="F:protein dimerization activity"/>
    <property type="evidence" value="ECO:0007669"/>
    <property type="project" value="InterPro"/>
</dbReference>
<comment type="subcellular location">
    <subcellularLocation>
        <location evidence="1">Nucleus</location>
    </subcellularLocation>
</comment>
<organism evidence="9 10">
    <name type="scientific">Elysia crispata</name>
    <name type="common">lettuce slug</name>
    <dbReference type="NCBI Taxonomy" id="231223"/>
    <lineage>
        <taxon>Eukaryota</taxon>
        <taxon>Metazoa</taxon>
        <taxon>Spiralia</taxon>
        <taxon>Lophotrochozoa</taxon>
        <taxon>Mollusca</taxon>
        <taxon>Gastropoda</taxon>
        <taxon>Heterobranchia</taxon>
        <taxon>Euthyneura</taxon>
        <taxon>Panpulmonata</taxon>
        <taxon>Sacoglossa</taxon>
        <taxon>Placobranchoidea</taxon>
        <taxon>Plakobranchidae</taxon>
        <taxon>Elysia</taxon>
    </lineage>
</organism>
<keyword evidence="6" id="KW-0175">Coiled coil</keyword>
<feature type="compositionally biased region" description="Polar residues" evidence="7">
    <location>
        <begin position="620"/>
        <end position="644"/>
    </location>
</feature>
<dbReference type="PROSITE" id="PS50888">
    <property type="entry name" value="BHLH"/>
    <property type="match status" value="1"/>
</dbReference>
<evidence type="ECO:0000256" key="6">
    <source>
        <dbReference type="SAM" id="Coils"/>
    </source>
</evidence>
<dbReference type="InterPro" id="IPR036638">
    <property type="entry name" value="HLH_DNA-bd_sf"/>
</dbReference>
<dbReference type="GO" id="GO:0000978">
    <property type="term" value="F:RNA polymerase II cis-regulatory region sequence-specific DNA binding"/>
    <property type="evidence" value="ECO:0007669"/>
    <property type="project" value="TreeGrafter"/>
</dbReference>
<proteinExistence type="predicted"/>
<evidence type="ECO:0000256" key="5">
    <source>
        <dbReference type="ARBA" id="ARBA00023242"/>
    </source>
</evidence>
<evidence type="ECO:0000259" key="8">
    <source>
        <dbReference type="PROSITE" id="PS50888"/>
    </source>
</evidence>
<keyword evidence="2" id="KW-0805">Transcription regulation</keyword>
<evidence type="ECO:0000313" key="9">
    <source>
        <dbReference type="EMBL" id="KAK3746653.1"/>
    </source>
</evidence>
<dbReference type="Gene3D" id="4.10.280.10">
    <property type="entry name" value="Helix-loop-helix DNA-binding domain"/>
    <property type="match status" value="1"/>
</dbReference>
<dbReference type="CDD" id="cd11405">
    <property type="entry name" value="bHLHzip_MLXIP_like"/>
    <property type="match status" value="1"/>
</dbReference>
<feature type="coiled-coil region" evidence="6">
    <location>
        <begin position="90"/>
        <end position="124"/>
    </location>
</feature>
<protein>
    <recommendedName>
        <fullName evidence="8">BHLH domain-containing protein</fullName>
    </recommendedName>
</protein>
<evidence type="ECO:0000256" key="4">
    <source>
        <dbReference type="ARBA" id="ARBA00023163"/>
    </source>
</evidence>
<keyword evidence="3" id="KW-0238">DNA-binding</keyword>
<dbReference type="EMBL" id="JAWDGP010006127">
    <property type="protein sequence ID" value="KAK3746653.1"/>
    <property type="molecule type" value="Genomic_DNA"/>
</dbReference>
<dbReference type="InterPro" id="IPR011598">
    <property type="entry name" value="bHLH_dom"/>
</dbReference>
<keyword evidence="5" id="KW-0539">Nucleus</keyword>